<dbReference type="SFLD" id="SFLDG01153">
    <property type="entry name" value="Main.4:_Theta-like"/>
    <property type="match status" value="1"/>
</dbReference>
<dbReference type="AlphaFoldDB" id="A0A5E4QZN1"/>
<dbReference type="SFLD" id="SFLDG00358">
    <property type="entry name" value="Main_(cytGST)"/>
    <property type="match status" value="1"/>
</dbReference>
<dbReference type="PANTHER" id="PTHR43969">
    <property type="entry name" value="GLUTATHIONE S TRANSFERASE D10, ISOFORM A-RELATED"/>
    <property type="match status" value="1"/>
</dbReference>
<dbReference type="SUPFAM" id="SSF47616">
    <property type="entry name" value="GST C-terminal domain-like"/>
    <property type="match status" value="1"/>
</dbReference>
<sequence length="214" mass="24447">MVLSMYNSDQSPPCRACQMVLAYLKLPVKYIAVDTLKKDHLTEEYLKMNPQHTIPMLVDDDFILWDSHAIASYLVTKYGKDNPLYPSDPKKRAVIDQRLHFDSGILFPALRGAFEPIIYFGEKKPRPEVLEKISSAYDFMEKFLTKAWIAGDELSLADLCCVASMSSLNVVMPIDTKKYPNITAWMKRCSELDVYKKSNVPGLTAFKTLYESKL</sequence>
<dbReference type="CDD" id="cd03177">
    <property type="entry name" value="GST_C_Delta_Epsilon"/>
    <property type="match status" value="1"/>
</dbReference>
<evidence type="ECO:0000313" key="5">
    <source>
        <dbReference type="Proteomes" id="UP000324832"/>
    </source>
</evidence>
<dbReference type="GO" id="GO:0004364">
    <property type="term" value="F:glutathione transferase activity"/>
    <property type="evidence" value="ECO:0007669"/>
    <property type="project" value="TreeGrafter"/>
</dbReference>
<dbReference type="InterPro" id="IPR004046">
    <property type="entry name" value="GST_C"/>
</dbReference>
<dbReference type="FunFam" id="3.40.30.10:FF:000034">
    <property type="entry name" value="glutathione S-transferase 1"/>
    <property type="match status" value="1"/>
</dbReference>
<dbReference type="PANTHER" id="PTHR43969:SF9">
    <property type="entry name" value="GLUTATHIONE S TRANSFERASE D10, ISOFORM A-RELATED"/>
    <property type="match status" value="1"/>
</dbReference>
<gene>
    <name evidence="4" type="ORF">LSINAPIS_LOCUS13180</name>
</gene>
<reference evidence="4 5" key="1">
    <citation type="submission" date="2017-07" db="EMBL/GenBank/DDBJ databases">
        <authorList>
            <person name="Talla V."/>
            <person name="Backstrom N."/>
        </authorList>
    </citation>
    <scope>NUCLEOTIDE SEQUENCE [LARGE SCALE GENOMIC DNA]</scope>
</reference>
<organism evidence="4 5">
    <name type="scientific">Leptidea sinapis</name>
    <dbReference type="NCBI Taxonomy" id="189913"/>
    <lineage>
        <taxon>Eukaryota</taxon>
        <taxon>Metazoa</taxon>
        <taxon>Ecdysozoa</taxon>
        <taxon>Arthropoda</taxon>
        <taxon>Hexapoda</taxon>
        <taxon>Insecta</taxon>
        <taxon>Pterygota</taxon>
        <taxon>Neoptera</taxon>
        <taxon>Endopterygota</taxon>
        <taxon>Lepidoptera</taxon>
        <taxon>Glossata</taxon>
        <taxon>Ditrysia</taxon>
        <taxon>Papilionoidea</taxon>
        <taxon>Pieridae</taxon>
        <taxon>Dismorphiinae</taxon>
        <taxon>Leptidea</taxon>
    </lineage>
</organism>
<dbReference type="FunFam" id="1.20.1050.10:FF:000007">
    <property type="entry name" value="Glutathione S-transferase 1-1"/>
    <property type="match status" value="1"/>
</dbReference>
<dbReference type="GO" id="GO:0006749">
    <property type="term" value="P:glutathione metabolic process"/>
    <property type="evidence" value="ECO:0007669"/>
    <property type="project" value="TreeGrafter"/>
</dbReference>
<dbReference type="Gene3D" id="3.40.30.10">
    <property type="entry name" value="Glutaredoxin"/>
    <property type="match status" value="1"/>
</dbReference>
<dbReference type="Proteomes" id="UP000324832">
    <property type="component" value="Unassembled WGS sequence"/>
</dbReference>
<dbReference type="InterPro" id="IPR036282">
    <property type="entry name" value="Glutathione-S-Trfase_C_sf"/>
</dbReference>
<protein>
    <submittedName>
        <fullName evidence="4">Uncharacterized protein</fullName>
    </submittedName>
</protein>
<dbReference type="Gene3D" id="1.20.1050.10">
    <property type="match status" value="1"/>
</dbReference>
<dbReference type="SUPFAM" id="SSF52833">
    <property type="entry name" value="Thioredoxin-like"/>
    <property type="match status" value="1"/>
</dbReference>
<dbReference type="InterPro" id="IPR010987">
    <property type="entry name" value="Glutathione-S-Trfase_C-like"/>
</dbReference>
<dbReference type="PROSITE" id="PS50405">
    <property type="entry name" value="GST_CTER"/>
    <property type="match status" value="1"/>
</dbReference>
<dbReference type="InterPro" id="IPR004045">
    <property type="entry name" value="Glutathione_S-Trfase_N"/>
</dbReference>
<evidence type="ECO:0000313" key="4">
    <source>
        <dbReference type="EMBL" id="VVD03125.1"/>
    </source>
</evidence>
<dbReference type="Pfam" id="PF00043">
    <property type="entry name" value="GST_C"/>
    <property type="match status" value="1"/>
</dbReference>
<keyword evidence="5" id="KW-1185">Reference proteome</keyword>
<dbReference type="PROSITE" id="PS50404">
    <property type="entry name" value="GST_NTER"/>
    <property type="match status" value="1"/>
</dbReference>
<evidence type="ECO:0000259" key="3">
    <source>
        <dbReference type="PROSITE" id="PS50405"/>
    </source>
</evidence>
<proteinExistence type="predicted"/>
<dbReference type="EMBL" id="FZQP02006643">
    <property type="protein sequence ID" value="VVD03125.1"/>
    <property type="molecule type" value="Genomic_DNA"/>
</dbReference>
<dbReference type="Pfam" id="PF13417">
    <property type="entry name" value="GST_N_3"/>
    <property type="match status" value="1"/>
</dbReference>
<feature type="domain" description="GST N-terminal" evidence="2">
    <location>
        <begin position="1"/>
        <end position="82"/>
    </location>
</feature>
<name>A0A5E4QZN1_9NEOP</name>
<accession>A0A5E4QZN1</accession>
<evidence type="ECO:0000256" key="1">
    <source>
        <dbReference type="ARBA" id="ARBA00011738"/>
    </source>
</evidence>
<feature type="domain" description="GST C-terminal" evidence="3">
    <location>
        <begin position="88"/>
        <end position="214"/>
    </location>
</feature>
<comment type="subunit">
    <text evidence="1">Homodimer.</text>
</comment>
<dbReference type="CDD" id="cd03045">
    <property type="entry name" value="GST_N_Delta_Epsilon"/>
    <property type="match status" value="1"/>
</dbReference>
<dbReference type="InterPro" id="IPR036249">
    <property type="entry name" value="Thioredoxin-like_sf"/>
</dbReference>
<dbReference type="SFLD" id="SFLDS00019">
    <property type="entry name" value="Glutathione_Transferase_(cytos"/>
    <property type="match status" value="1"/>
</dbReference>
<dbReference type="InterPro" id="IPR040079">
    <property type="entry name" value="Glutathione_S-Trfase"/>
</dbReference>
<evidence type="ECO:0000259" key="2">
    <source>
        <dbReference type="PROSITE" id="PS50404"/>
    </source>
</evidence>